<evidence type="ECO:0000313" key="4">
    <source>
        <dbReference type="Proteomes" id="UP001221142"/>
    </source>
</evidence>
<dbReference type="Pfam" id="PF24883">
    <property type="entry name" value="NPHP3_N"/>
    <property type="match status" value="1"/>
</dbReference>
<evidence type="ECO:0000256" key="1">
    <source>
        <dbReference type="ARBA" id="ARBA00022737"/>
    </source>
</evidence>
<protein>
    <recommendedName>
        <fullName evidence="2">Nephrocystin 3-like N-terminal domain-containing protein</fullName>
    </recommendedName>
</protein>
<evidence type="ECO:0000259" key="2">
    <source>
        <dbReference type="Pfam" id="PF24883"/>
    </source>
</evidence>
<proteinExistence type="predicted"/>
<keyword evidence="4" id="KW-1185">Reference proteome</keyword>
<feature type="domain" description="Nephrocystin 3-like N-terminal" evidence="2">
    <location>
        <begin position="114"/>
        <end position="264"/>
    </location>
</feature>
<organism evidence="3 4">
    <name type="scientific">Roridomyces roridus</name>
    <dbReference type="NCBI Taxonomy" id="1738132"/>
    <lineage>
        <taxon>Eukaryota</taxon>
        <taxon>Fungi</taxon>
        <taxon>Dikarya</taxon>
        <taxon>Basidiomycota</taxon>
        <taxon>Agaricomycotina</taxon>
        <taxon>Agaricomycetes</taxon>
        <taxon>Agaricomycetidae</taxon>
        <taxon>Agaricales</taxon>
        <taxon>Marasmiineae</taxon>
        <taxon>Mycenaceae</taxon>
        <taxon>Roridomyces</taxon>
    </lineage>
</organism>
<gene>
    <name evidence="3" type="ORF">FB45DRAFT_273286</name>
</gene>
<dbReference type="PANTHER" id="PTHR10039">
    <property type="entry name" value="AMELOGENIN"/>
    <property type="match status" value="1"/>
</dbReference>
<dbReference type="PANTHER" id="PTHR10039:SF17">
    <property type="entry name" value="FUNGAL STAND N-TERMINAL GOODBYE DOMAIN-CONTAINING PROTEIN-RELATED"/>
    <property type="match status" value="1"/>
</dbReference>
<dbReference type="InterPro" id="IPR027417">
    <property type="entry name" value="P-loop_NTPase"/>
</dbReference>
<reference evidence="3" key="1">
    <citation type="submission" date="2023-03" db="EMBL/GenBank/DDBJ databases">
        <title>Massive genome expansion in bonnet fungi (Mycena s.s.) driven by repeated elements and novel gene families across ecological guilds.</title>
        <authorList>
            <consortium name="Lawrence Berkeley National Laboratory"/>
            <person name="Harder C.B."/>
            <person name="Miyauchi S."/>
            <person name="Viragh M."/>
            <person name="Kuo A."/>
            <person name="Thoen E."/>
            <person name="Andreopoulos B."/>
            <person name="Lu D."/>
            <person name="Skrede I."/>
            <person name="Drula E."/>
            <person name="Henrissat B."/>
            <person name="Morin E."/>
            <person name="Kohler A."/>
            <person name="Barry K."/>
            <person name="LaButti K."/>
            <person name="Morin E."/>
            <person name="Salamov A."/>
            <person name="Lipzen A."/>
            <person name="Mereny Z."/>
            <person name="Hegedus B."/>
            <person name="Baldrian P."/>
            <person name="Stursova M."/>
            <person name="Weitz H."/>
            <person name="Taylor A."/>
            <person name="Grigoriev I.V."/>
            <person name="Nagy L.G."/>
            <person name="Martin F."/>
            <person name="Kauserud H."/>
        </authorList>
    </citation>
    <scope>NUCLEOTIDE SEQUENCE</scope>
    <source>
        <strain evidence="3">9284</strain>
    </source>
</reference>
<comment type="caution">
    <text evidence="3">The sequence shown here is derived from an EMBL/GenBank/DDBJ whole genome shotgun (WGS) entry which is preliminary data.</text>
</comment>
<dbReference type="Proteomes" id="UP001221142">
    <property type="component" value="Unassembled WGS sequence"/>
</dbReference>
<sequence length="504" mass="56850">MFSNSSDFQVHGGTFCQVAGDVHLQVPPRLGEIAGISMLEEPSSAHENEIHHGIHIKTRNFNNLYTTEWKTSGLYTLHRHAALDALYNSVESFPQPRCHPETRTALLESLSRRLKDPKTDVVWLHGPAGAGKTAIMQTLCQQLQEAGQLGGSFFFKRTHPTRGSGRFLFATLAYQLAIVDPALKVRISKTAEQNPTLVGTSIASQLRNLLVDPCRAESSCSPHILVIDGLDECDGVVIQQEILRSIRSIFCEHTLPLKIILASRPEPDIREVFEAPSWRGLYSENIEQSFADVKTYLRREFARIHREHSTMSTVSTPWPSFTVMNELVNKSSGYFVYAATVIKFVDDKEFRPTDQLEIILDPSYDTEASPFEPLDKLYFQILSQVPTRSRSRLRDILSIVCAGQQLSLRHIEQLLDLQAGDVSLILRRLHSVLHVADEPGSITTRHASFPEFLMKENRSSTFHLVGPMPVWRDWQVSCSEYCHPRICPTRIILHGSLRRCGSTV</sequence>
<keyword evidence="1" id="KW-0677">Repeat</keyword>
<accession>A0AAD7B8E3</accession>
<evidence type="ECO:0000313" key="3">
    <source>
        <dbReference type="EMBL" id="KAJ7613154.1"/>
    </source>
</evidence>
<dbReference type="InterPro" id="IPR056884">
    <property type="entry name" value="NPHP3-like_N"/>
</dbReference>
<dbReference type="EMBL" id="JARKIF010000029">
    <property type="protein sequence ID" value="KAJ7613154.1"/>
    <property type="molecule type" value="Genomic_DNA"/>
</dbReference>
<dbReference type="SUPFAM" id="SSF52540">
    <property type="entry name" value="P-loop containing nucleoside triphosphate hydrolases"/>
    <property type="match status" value="1"/>
</dbReference>
<dbReference type="AlphaFoldDB" id="A0AAD7B8E3"/>
<name>A0AAD7B8E3_9AGAR</name>
<dbReference type="Gene3D" id="3.40.50.300">
    <property type="entry name" value="P-loop containing nucleotide triphosphate hydrolases"/>
    <property type="match status" value="1"/>
</dbReference>